<keyword evidence="2" id="KW-0808">Transferase</keyword>
<dbReference type="Gene3D" id="1.10.150.20">
    <property type="entry name" value="5' to 3' exonuclease, C-terminal subdomain"/>
    <property type="match status" value="1"/>
</dbReference>
<evidence type="ECO:0000256" key="2">
    <source>
        <dbReference type="ARBA" id="ARBA00022679"/>
    </source>
</evidence>
<dbReference type="GO" id="GO:0070987">
    <property type="term" value="P:error-free translesion synthesis"/>
    <property type="evidence" value="ECO:0007669"/>
    <property type="project" value="UniProtKB-ARBA"/>
</dbReference>
<evidence type="ECO:0000256" key="10">
    <source>
        <dbReference type="SAM" id="MobiDB-lite"/>
    </source>
</evidence>
<evidence type="ECO:0000256" key="6">
    <source>
        <dbReference type="ARBA" id="ARBA00022833"/>
    </source>
</evidence>
<evidence type="ECO:0000256" key="4">
    <source>
        <dbReference type="ARBA" id="ARBA00022763"/>
    </source>
</evidence>
<dbReference type="Gene3D" id="3.30.70.270">
    <property type="match status" value="1"/>
</dbReference>
<feature type="region of interest" description="Disordered" evidence="10">
    <location>
        <begin position="594"/>
        <end position="635"/>
    </location>
</feature>
<dbReference type="PIRSF" id="PIRSF036603">
    <property type="entry name" value="DPol_eta"/>
    <property type="match status" value="1"/>
</dbReference>
<evidence type="ECO:0000259" key="11">
    <source>
        <dbReference type="Pfam" id="PF00817"/>
    </source>
</evidence>
<dbReference type="Pfam" id="PF11799">
    <property type="entry name" value="IMS_C"/>
    <property type="match status" value="1"/>
</dbReference>
<dbReference type="AlphaFoldDB" id="A0A061AZQ8"/>
<sequence length="635" mass="71431">MPKATVAPDRPPQSRFKVRDLLSLSNPQRAYLSPLAVIAHIDVNAFFAQVEQIRLGLSKDDPVVCVQWNTLIAVSYAAREYGISRMDSLDAAKLKCDKLIAAHTAAFKKGENFWRYRDDEKEHPSAVDHKVSLDPYRRESRKIMKIFKRECDLVEKASVDESFMDLGRLVLKRLDDLVPGIVQKVSEMDKQETLPPIPDDLTLETHGLIVATPDETDDKPYILDWDDVLILIGAQITHSIRQMIERELGYTTSCGVAKVKTVAKLASGFMKPDHQTIVRNNSIHPFLSNFDFTDFWSMGGKTGEYIRAKLSPPSADNIKYIRENYDLSELQEYLEDSQLAEKLYLMVRGQYAAPLSERITLKSMNSNKNIRGNAGASLKDASEWIRVFAADLVQRLAETDDENGYKTRPKTISIHFRSARDFNSPHSKQMQAPIVPFDELEETYYQCGVTLLKACETQFGKIYPLANISLTISNFEISDGLSTSIMGFVKKGTQSSAEKSLEDFKAKQEAEKALVGGTRKMKTPEVKDTLVEVRRYDDLGVGKFRCVRCGTEVEDTAEHDDFHYAIDITEQLNGADSLSSDLKKFSSKKLSYAESKMMQRSSSPSLASKRKASTPKGVVKGKKAKVEKGQSRLPF</sequence>
<dbReference type="GO" id="GO:0008270">
    <property type="term" value="F:zinc ion binding"/>
    <property type="evidence" value="ECO:0007669"/>
    <property type="project" value="UniProtKB-KW"/>
</dbReference>
<dbReference type="VEuPathDB" id="FungiDB:BON22_2838"/>
<dbReference type="InterPro" id="IPR001126">
    <property type="entry name" value="UmuC"/>
</dbReference>
<dbReference type="InterPro" id="IPR052230">
    <property type="entry name" value="DNA_polymerase_eta"/>
</dbReference>
<dbReference type="InterPro" id="IPR036775">
    <property type="entry name" value="DNA_pol_Y-fam_lit_finger_sf"/>
</dbReference>
<proteinExistence type="predicted"/>
<evidence type="ECO:0000256" key="1">
    <source>
        <dbReference type="ARBA" id="ARBA00004123"/>
    </source>
</evidence>
<dbReference type="SUPFAM" id="SSF56672">
    <property type="entry name" value="DNA/RNA polymerases"/>
    <property type="match status" value="1"/>
</dbReference>
<evidence type="ECO:0000256" key="3">
    <source>
        <dbReference type="ARBA" id="ARBA00022723"/>
    </source>
</evidence>
<dbReference type="EMBL" id="LK052896">
    <property type="protein sequence ID" value="CDR43141.1"/>
    <property type="molecule type" value="Genomic_DNA"/>
</dbReference>
<keyword evidence="7" id="KW-0234">DNA repair</keyword>
<accession>A0A061AZQ8</accession>
<dbReference type="PANTHER" id="PTHR45873">
    <property type="entry name" value="DNA POLYMERASE ETA"/>
    <property type="match status" value="1"/>
</dbReference>
<name>A0A061AZQ8_CYBFA</name>
<dbReference type="Gene3D" id="3.30.1490.100">
    <property type="entry name" value="DNA polymerase, Y-family, little finger domain"/>
    <property type="match status" value="1"/>
</dbReference>
<evidence type="ECO:0000256" key="8">
    <source>
        <dbReference type="ARBA" id="ARBA00023242"/>
    </source>
</evidence>
<keyword evidence="5" id="KW-0863">Zinc-finger</keyword>
<evidence type="ECO:0000256" key="7">
    <source>
        <dbReference type="ARBA" id="ARBA00023204"/>
    </source>
</evidence>
<dbReference type="FunFam" id="3.40.1170.60:FF:000008">
    <property type="entry name" value="DNA polymerase eta subunit"/>
    <property type="match status" value="1"/>
</dbReference>
<dbReference type="GO" id="GO:0003887">
    <property type="term" value="F:DNA-directed DNA polymerase activity"/>
    <property type="evidence" value="ECO:0007669"/>
    <property type="project" value="TreeGrafter"/>
</dbReference>
<dbReference type="InterPro" id="IPR043128">
    <property type="entry name" value="Rev_trsase/Diguanyl_cyclase"/>
</dbReference>
<dbReference type="GO" id="GO:0003684">
    <property type="term" value="F:damaged DNA binding"/>
    <property type="evidence" value="ECO:0007669"/>
    <property type="project" value="InterPro"/>
</dbReference>
<evidence type="ECO:0000256" key="5">
    <source>
        <dbReference type="ARBA" id="ARBA00022771"/>
    </source>
</evidence>
<dbReference type="GO" id="GO:0009314">
    <property type="term" value="P:response to radiation"/>
    <property type="evidence" value="ECO:0007669"/>
    <property type="project" value="TreeGrafter"/>
</dbReference>
<keyword evidence="8" id="KW-0539">Nucleus</keyword>
<dbReference type="InterPro" id="IPR017961">
    <property type="entry name" value="DNA_pol_Y-fam_little_finger"/>
</dbReference>
<dbReference type="Gene3D" id="3.40.1170.60">
    <property type="match status" value="1"/>
</dbReference>
<dbReference type="PhylomeDB" id="A0A061AZQ8"/>
<evidence type="ECO:0000259" key="12">
    <source>
        <dbReference type="Pfam" id="PF11799"/>
    </source>
</evidence>
<keyword evidence="3" id="KW-0479">Metal-binding</keyword>
<dbReference type="GO" id="GO:0042276">
    <property type="term" value="P:error-prone translesion synthesis"/>
    <property type="evidence" value="ECO:0007669"/>
    <property type="project" value="TreeGrafter"/>
</dbReference>
<dbReference type="GO" id="GO:0005634">
    <property type="term" value="C:nucleus"/>
    <property type="evidence" value="ECO:0007669"/>
    <property type="project" value="UniProtKB-SubCell"/>
</dbReference>
<comment type="subcellular location">
    <subcellularLocation>
        <location evidence="1">Nucleus</location>
    </subcellularLocation>
</comment>
<keyword evidence="4" id="KW-0227">DNA damage</keyword>
<gene>
    <name evidence="13" type="ORF">CYFA0S_11e00694g</name>
</gene>
<reference evidence="13" key="1">
    <citation type="journal article" date="2014" name="Genome Announc.">
        <title>Genome sequence of the yeast Cyberlindnera fabianii (Hansenula fabianii).</title>
        <authorList>
            <person name="Freel K.C."/>
            <person name="Sarilar V."/>
            <person name="Neuveglise C."/>
            <person name="Devillers H."/>
            <person name="Friedrich A."/>
            <person name="Schacherer J."/>
        </authorList>
    </citation>
    <scope>NUCLEOTIDE SEQUENCE</scope>
    <source>
        <strain evidence="13">YJS4271</strain>
    </source>
</reference>
<dbReference type="OrthoDB" id="5723at2759"/>
<evidence type="ECO:0000256" key="9">
    <source>
        <dbReference type="ARBA" id="ARBA00044975"/>
    </source>
</evidence>
<dbReference type="GO" id="GO:0006281">
    <property type="term" value="P:DNA repair"/>
    <property type="evidence" value="ECO:0007669"/>
    <property type="project" value="UniProtKB-KW"/>
</dbReference>
<dbReference type="PANTHER" id="PTHR45873:SF1">
    <property type="entry name" value="DNA POLYMERASE ETA"/>
    <property type="match status" value="1"/>
</dbReference>
<dbReference type="Pfam" id="PF00817">
    <property type="entry name" value="IMS"/>
    <property type="match status" value="1"/>
</dbReference>
<feature type="domain" description="UmuC" evidence="11">
    <location>
        <begin position="41"/>
        <end position="267"/>
    </location>
</feature>
<feature type="domain" description="DNA polymerase Y-family little finger" evidence="12">
    <location>
        <begin position="376"/>
        <end position="479"/>
    </location>
</feature>
<protein>
    <recommendedName>
        <fullName evidence="9">DNA polymerase eta</fullName>
    </recommendedName>
</protein>
<dbReference type="GO" id="GO:0005657">
    <property type="term" value="C:replication fork"/>
    <property type="evidence" value="ECO:0007669"/>
    <property type="project" value="UniProtKB-ARBA"/>
</dbReference>
<organism evidence="13">
    <name type="scientific">Cyberlindnera fabianii</name>
    <name type="common">Yeast</name>
    <name type="synonym">Hansenula fabianii</name>
    <dbReference type="NCBI Taxonomy" id="36022"/>
    <lineage>
        <taxon>Eukaryota</taxon>
        <taxon>Fungi</taxon>
        <taxon>Dikarya</taxon>
        <taxon>Ascomycota</taxon>
        <taxon>Saccharomycotina</taxon>
        <taxon>Saccharomycetes</taxon>
        <taxon>Phaffomycetales</taxon>
        <taxon>Phaffomycetaceae</taxon>
        <taxon>Cyberlindnera</taxon>
    </lineage>
</organism>
<keyword evidence="6" id="KW-0862">Zinc</keyword>
<evidence type="ECO:0000313" key="13">
    <source>
        <dbReference type="EMBL" id="CDR43141.1"/>
    </source>
</evidence>
<dbReference type="GO" id="GO:0035861">
    <property type="term" value="C:site of double-strand break"/>
    <property type="evidence" value="ECO:0007669"/>
    <property type="project" value="TreeGrafter"/>
</dbReference>
<dbReference type="GO" id="GO:0007064">
    <property type="term" value="P:mitotic sister chromatid cohesion"/>
    <property type="evidence" value="ECO:0007669"/>
    <property type="project" value="UniProtKB-ARBA"/>
</dbReference>
<feature type="compositionally biased region" description="Basic and acidic residues" evidence="10">
    <location>
        <begin position="624"/>
        <end position="635"/>
    </location>
</feature>
<dbReference type="InterPro" id="IPR043502">
    <property type="entry name" value="DNA/RNA_pol_sf"/>
</dbReference>
<dbReference type="SUPFAM" id="SSF100879">
    <property type="entry name" value="Lesion bypass DNA polymerase (Y-family), little finger domain"/>
    <property type="match status" value="1"/>
</dbReference>
<feature type="compositionally biased region" description="Basic residues" evidence="10">
    <location>
        <begin position="608"/>
        <end position="623"/>
    </location>
</feature>